<protein>
    <submittedName>
        <fullName evidence="1">Uncharacterized protein</fullName>
    </submittedName>
</protein>
<accession>A0AA46Z5I6</accession>
<dbReference type="EMBL" id="CP097357">
    <property type="protein sequence ID" value="UYV29813.1"/>
    <property type="molecule type" value="Genomic_DNA"/>
</dbReference>
<reference evidence="1" key="1">
    <citation type="submission" date="2022-05" db="EMBL/GenBank/DDBJ databases">
        <title>Megaplasmid of Vibrio parahaemolyticus.</title>
        <authorList>
            <person name="Strauch E."/>
            <person name="Borowiak M."/>
        </authorList>
    </citation>
    <scope>NUCLEOTIDE SEQUENCE</scope>
    <source>
        <strain evidence="1">16-VB00198</strain>
        <plasmid evidence="1">pVP-16-VB00198-1</plasmid>
    </source>
</reference>
<keyword evidence="1" id="KW-0614">Plasmid</keyword>
<gene>
    <name evidence="1" type="ORF">M5598_27925</name>
</gene>
<evidence type="ECO:0000313" key="1">
    <source>
        <dbReference type="EMBL" id="UYV29813.1"/>
    </source>
</evidence>
<dbReference type="Proteomes" id="UP001163036">
    <property type="component" value="Plasmid pVP-16-VB00198-1"/>
</dbReference>
<proteinExistence type="predicted"/>
<organism evidence="1 2">
    <name type="scientific">Vibrio parahaemolyticus</name>
    <dbReference type="NCBI Taxonomy" id="670"/>
    <lineage>
        <taxon>Bacteria</taxon>
        <taxon>Pseudomonadati</taxon>
        <taxon>Pseudomonadota</taxon>
        <taxon>Gammaproteobacteria</taxon>
        <taxon>Vibrionales</taxon>
        <taxon>Vibrionaceae</taxon>
        <taxon>Vibrio</taxon>
    </lineage>
</organism>
<dbReference type="AlphaFoldDB" id="A0AA46Z5I6"/>
<name>A0AA46Z5I6_VIBPH</name>
<dbReference type="RefSeq" id="WP_264400206.1">
    <property type="nucleotide sequence ID" value="NZ_CP062152.1"/>
</dbReference>
<evidence type="ECO:0000313" key="2">
    <source>
        <dbReference type="Proteomes" id="UP001163036"/>
    </source>
</evidence>
<geneLocation type="plasmid" evidence="1 2">
    <name>pVP-16-VB00198-1</name>
</geneLocation>
<sequence length="242" mass="28002">MNLKKIHSLSKLGRECVQFLEGHDHKDTPHCFFDILEQTSNLITSYGFRLEDNDCIKSIFCDSTAFFNQLNKSHKHHGDFLYAVFELNQSPIKKLVRLYDAIAKQEHDYFSHDTKMSVLLQVSEIIKFETDEVALYRGSESMFSKAFRESINNEHTISDISHIINTEVNSHNLRTRLIDHHAANFLSSLIQNDGFPLYSKREDKIKLGNLGKFLESNNLSDSKELDKLIVTVIKASKFKCLW</sequence>